<dbReference type="InterPro" id="IPR044730">
    <property type="entry name" value="RNase_H-like_dom_plant"/>
</dbReference>
<gene>
    <name evidence="2" type="ORF">L195_g051871</name>
</gene>
<dbReference type="Proteomes" id="UP000236291">
    <property type="component" value="Unassembled WGS sequence"/>
</dbReference>
<dbReference type="InterPro" id="IPR012337">
    <property type="entry name" value="RNaseH-like_sf"/>
</dbReference>
<evidence type="ECO:0000313" key="3">
    <source>
        <dbReference type="Proteomes" id="UP000236291"/>
    </source>
</evidence>
<dbReference type="GO" id="GO:0003676">
    <property type="term" value="F:nucleic acid binding"/>
    <property type="evidence" value="ECO:0007669"/>
    <property type="project" value="InterPro"/>
</dbReference>
<dbReference type="SUPFAM" id="SSF53098">
    <property type="entry name" value="Ribonuclease H-like"/>
    <property type="match status" value="1"/>
</dbReference>
<dbReference type="AlphaFoldDB" id="A0A2K3K229"/>
<evidence type="ECO:0000259" key="1">
    <source>
        <dbReference type="Pfam" id="PF13456"/>
    </source>
</evidence>
<dbReference type="PANTHER" id="PTHR47074:SF11">
    <property type="entry name" value="REVERSE TRANSCRIPTASE-LIKE PROTEIN"/>
    <property type="match status" value="1"/>
</dbReference>
<reference evidence="2 3" key="1">
    <citation type="journal article" date="2014" name="Am. J. Bot.">
        <title>Genome assembly and annotation for red clover (Trifolium pratense; Fabaceae).</title>
        <authorList>
            <person name="Istvanek J."/>
            <person name="Jaros M."/>
            <person name="Krenek A."/>
            <person name="Repkova J."/>
        </authorList>
    </citation>
    <scope>NUCLEOTIDE SEQUENCE [LARGE SCALE GENOMIC DNA]</scope>
    <source>
        <strain evidence="3">cv. Tatra</strain>
        <tissue evidence="2">Young leaves</tissue>
    </source>
</reference>
<proteinExistence type="predicted"/>
<sequence>MQIITTITYSIWFARNNKIFQHNDAPVIVAIERALKILHEYQRNIHENRLTTTAPESSIVGNNKSWSPPPKDCLKLNVDAHLSGDGHWGLGLVLRREDGHCIGAATKMIQGTDDVCMAEVMGCCEALELIWKLQLPQVVIEMDSATVVRAIQKQDFPRSHWGQAARRCARALSQDSQSRLSVRWIARDGNRAAHALARWALIEPNKLWTNEFPTCLIHHIQKDMEFVP</sequence>
<dbReference type="Pfam" id="PF13456">
    <property type="entry name" value="RVT_3"/>
    <property type="match status" value="1"/>
</dbReference>
<evidence type="ECO:0000313" key="2">
    <source>
        <dbReference type="EMBL" id="PNX60326.1"/>
    </source>
</evidence>
<feature type="domain" description="RNase H type-1" evidence="1">
    <location>
        <begin position="77"/>
        <end position="200"/>
    </location>
</feature>
<dbReference type="InterPro" id="IPR002156">
    <property type="entry name" value="RNaseH_domain"/>
</dbReference>
<dbReference type="CDD" id="cd06222">
    <property type="entry name" value="RNase_H_like"/>
    <property type="match status" value="1"/>
</dbReference>
<dbReference type="GO" id="GO:0004523">
    <property type="term" value="F:RNA-DNA hybrid ribonuclease activity"/>
    <property type="evidence" value="ECO:0007669"/>
    <property type="project" value="InterPro"/>
</dbReference>
<dbReference type="Gene3D" id="3.30.420.10">
    <property type="entry name" value="Ribonuclease H-like superfamily/Ribonuclease H"/>
    <property type="match status" value="1"/>
</dbReference>
<dbReference type="InterPro" id="IPR052929">
    <property type="entry name" value="RNase_H-like_EbsB-rel"/>
</dbReference>
<accession>A0A2K3K229</accession>
<protein>
    <submittedName>
        <fullName evidence="2">Cytochrome p450</fullName>
    </submittedName>
</protein>
<dbReference type="STRING" id="57577.A0A2K3K229"/>
<comment type="caution">
    <text evidence="2">The sequence shown here is derived from an EMBL/GenBank/DDBJ whole genome shotgun (WGS) entry which is preliminary data.</text>
</comment>
<dbReference type="InterPro" id="IPR036397">
    <property type="entry name" value="RNaseH_sf"/>
</dbReference>
<dbReference type="PANTHER" id="PTHR47074">
    <property type="entry name" value="BNAC02G40300D PROTEIN"/>
    <property type="match status" value="1"/>
</dbReference>
<dbReference type="EMBL" id="ASHM01082524">
    <property type="protein sequence ID" value="PNX60326.1"/>
    <property type="molecule type" value="Genomic_DNA"/>
</dbReference>
<reference evidence="2 3" key="2">
    <citation type="journal article" date="2017" name="Front. Plant Sci.">
        <title>Gene Classification and Mining of Molecular Markers Useful in Red Clover (Trifolium pratense) Breeding.</title>
        <authorList>
            <person name="Istvanek J."/>
            <person name="Dluhosova J."/>
            <person name="Dluhos P."/>
            <person name="Patkova L."/>
            <person name="Nedelnik J."/>
            <person name="Repkova J."/>
        </authorList>
    </citation>
    <scope>NUCLEOTIDE SEQUENCE [LARGE SCALE GENOMIC DNA]</scope>
    <source>
        <strain evidence="3">cv. Tatra</strain>
        <tissue evidence="2">Young leaves</tissue>
    </source>
</reference>
<name>A0A2K3K229_TRIPR</name>
<organism evidence="2 3">
    <name type="scientific">Trifolium pratense</name>
    <name type="common">Red clover</name>
    <dbReference type="NCBI Taxonomy" id="57577"/>
    <lineage>
        <taxon>Eukaryota</taxon>
        <taxon>Viridiplantae</taxon>
        <taxon>Streptophyta</taxon>
        <taxon>Embryophyta</taxon>
        <taxon>Tracheophyta</taxon>
        <taxon>Spermatophyta</taxon>
        <taxon>Magnoliopsida</taxon>
        <taxon>eudicotyledons</taxon>
        <taxon>Gunneridae</taxon>
        <taxon>Pentapetalae</taxon>
        <taxon>rosids</taxon>
        <taxon>fabids</taxon>
        <taxon>Fabales</taxon>
        <taxon>Fabaceae</taxon>
        <taxon>Papilionoideae</taxon>
        <taxon>50 kb inversion clade</taxon>
        <taxon>NPAAA clade</taxon>
        <taxon>Hologalegina</taxon>
        <taxon>IRL clade</taxon>
        <taxon>Trifolieae</taxon>
        <taxon>Trifolium</taxon>
    </lineage>
</organism>